<dbReference type="SUPFAM" id="SSF46785">
    <property type="entry name" value="Winged helix' DNA-binding domain"/>
    <property type="match status" value="1"/>
</dbReference>
<dbReference type="Gene3D" id="1.10.10.10">
    <property type="entry name" value="Winged helix-like DNA-binding domain superfamily/Winged helix DNA-binding domain"/>
    <property type="match status" value="1"/>
</dbReference>
<gene>
    <name evidence="1" type="ORF">SAMN05660750_04747</name>
</gene>
<reference evidence="1 2" key="1">
    <citation type="submission" date="2017-02" db="EMBL/GenBank/DDBJ databases">
        <authorList>
            <person name="Peterson S.W."/>
        </authorList>
    </citation>
    <scope>NUCLEOTIDE SEQUENCE [LARGE SCALE GENOMIC DNA]</scope>
    <source>
        <strain evidence="1 2">DSM 9653</strain>
    </source>
</reference>
<evidence type="ECO:0000313" key="1">
    <source>
        <dbReference type="EMBL" id="SKC14525.1"/>
    </source>
</evidence>
<evidence type="ECO:0000313" key="2">
    <source>
        <dbReference type="Proteomes" id="UP000190130"/>
    </source>
</evidence>
<evidence type="ECO:0008006" key="3">
    <source>
        <dbReference type="Google" id="ProtNLM"/>
    </source>
</evidence>
<dbReference type="OrthoDB" id="9812210at2"/>
<dbReference type="RefSeq" id="WP_079592203.1">
    <property type="nucleotide sequence ID" value="NZ_FUYX01000019.1"/>
</dbReference>
<sequence>MDSLITAAARALGAGDPLGALDRVALRGDPPALALRGIAMAQLGDLARARQLLRRASQGFGAREAVARARCVVAEAEIALAARELNWPAARLRAAAAVLEDHGDRVNAAHARHVEARRLLLLGRLDAAEEALGASGPAAALPPALQAVRGLAEAGIALRRLQAKAAREALAAAANAARRAGIPALIAEIGTAHLLLDAPAGRLITGGTARALSIEEVEALQATQALVVDACRHLVRGGERSISLATRPVLFALARALGEAWPEDVPRGALIARAFGSRLTDESHRARLRVEIGRLRAELQPVARVNATREGFLLVPRPAREVLVLARPEEEGHAAVLALLADGEPWSSSALALALGTSQRGVQRALEALAAAGKIQAYGQGRARRWTTPPMPGLATGLLLTGPWATG</sequence>
<dbReference type="AlphaFoldDB" id="A0A1T5H1J1"/>
<protein>
    <recommendedName>
        <fullName evidence="3">Helix-turn-helix domain-containing protein</fullName>
    </recommendedName>
</protein>
<name>A0A1T5H1J1_9HYPH</name>
<proteinExistence type="predicted"/>
<organism evidence="1 2">
    <name type="scientific">Bosea thiooxidans</name>
    <dbReference type="NCBI Taxonomy" id="53254"/>
    <lineage>
        <taxon>Bacteria</taxon>
        <taxon>Pseudomonadati</taxon>
        <taxon>Pseudomonadota</taxon>
        <taxon>Alphaproteobacteria</taxon>
        <taxon>Hyphomicrobiales</taxon>
        <taxon>Boseaceae</taxon>
        <taxon>Bosea</taxon>
    </lineage>
</organism>
<dbReference type="Proteomes" id="UP000190130">
    <property type="component" value="Unassembled WGS sequence"/>
</dbReference>
<accession>A0A1T5H1J1</accession>
<dbReference type="InterPro" id="IPR036388">
    <property type="entry name" value="WH-like_DNA-bd_sf"/>
</dbReference>
<dbReference type="InterPro" id="IPR036390">
    <property type="entry name" value="WH_DNA-bd_sf"/>
</dbReference>
<dbReference type="EMBL" id="FUYX01000019">
    <property type="protein sequence ID" value="SKC14525.1"/>
    <property type="molecule type" value="Genomic_DNA"/>
</dbReference>